<keyword evidence="2 6" id="KW-0418">Kinase</keyword>
<reference evidence="6 7" key="1">
    <citation type="submission" date="2022-11" db="EMBL/GenBank/DDBJ databases">
        <title>Viruses from the air-sea interface of a natural surface slick.</title>
        <authorList>
            <person name="Rahlff J."/>
            <person name="Holmfeldt K."/>
        </authorList>
    </citation>
    <scope>NUCLEOTIDE SEQUENCE [LARGE SCALE GENOMIC DNA]</scope>
    <source>
        <strain evidence="6 7">SMS4</strain>
    </source>
</reference>
<keyword evidence="1" id="KW-0808">Transferase</keyword>
<evidence type="ECO:0000256" key="4">
    <source>
        <dbReference type="SAM" id="Phobius"/>
    </source>
</evidence>
<organism evidence="6 7">
    <name type="scientific">Rheinheimera baltica</name>
    <dbReference type="NCBI Taxonomy" id="67576"/>
    <lineage>
        <taxon>Bacteria</taxon>
        <taxon>Pseudomonadati</taxon>
        <taxon>Pseudomonadota</taxon>
        <taxon>Gammaproteobacteria</taxon>
        <taxon>Chromatiales</taxon>
        <taxon>Chromatiaceae</taxon>
        <taxon>Rheinheimera</taxon>
    </lineage>
</organism>
<evidence type="ECO:0000256" key="1">
    <source>
        <dbReference type="ARBA" id="ARBA00022679"/>
    </source>
</evidence>
<keyword evidence="4" id="KW-1133">Transmembrane helix</keyword>
<protein>
    <submittedName>
        <fullName evidence="6">Histidine kinase</fullName>
    </submittedName>
</protein>
<dbReference type="InterPro" id="IPR036890">
    <property type="entry name" value="HATPase_C_sf"/>
</dbReference>
<keyword evidence="4" id="KW-0472">Membrane</keyword>
<evidence type="ECO:0000259" key="5">
    <source>
        <dbReference type="Pfam" id="PF07730"/>
    </source>
</evidence>
<dbReference type="Gene3D" id="3.30.565.10">
    <property type="entry name" value="Histidine kinase-like ATPase, C-terminal domain"/>
    <property type="match status" value="1"/>
</dbReference>
<accession>A0ABT9I5P2</accession>
<dbReference type="Pfam" id="PF07730">
    <property type="entry name" value="HisKA_3"/>
    <property type="match status" value="1"/>
</dbReference>
<evidence type="ECO:0000256" key="2">
    <source>
        <dbReference type="ARBA" id="ARBA00022777"/>
    </source>
</evidence>
<dbReference type="Proteomes" id="UP001231109">
    <property type="component" value="Unassembled WGS sequence"/>
</dbReference>
<feature type="domain" description="Signal transduction histidine kinase subgroup 3 dimerisation and phosphoacceptor" evidence="5">
    <location>
        <begin position="199"/>
        <end position="265"/>
    </location>
</feature>
<name>A0ABT9I5P2_9GAMM</name>
<keyword evidence="3" id="KW-0902">Two-component regulatory system</keyword>
<gene>
    <name evidence="6" type="ORF">ORJ04_22440</name>
</gene>
<evidence type="ECO:0000313" key="7">
    <source>
        <dbReference type="Proteomes" id="UP001231109"/>
    </source>
</evidence>
<feature type="transmembrane region" description="Helical" evidence="4">
    <location>
        <begin position="40"/>
        <end position="58"/>
    </location>
</feature>
<dbReference type="InterPro" id="IPR011712">
    <property type="entry name" value="Sig_transdc_His_kin_sub3_dim/P"/>
</dbReference>
<dbReference type="CDD" id="cd16917">
    <property type="entry name" value="HATPase_UhpB-NarQ-NarX-like"/>
    <property type="match status" value="1"/>
</dbReference>
<dbReference type="SUPFAM" id="SSF55874">
    <property type="entry name" value="ATPase domain of HSP90 chaperone/DNA topoisomerase II/histidine kinase"/>
    <property type="match status" value="1"/>
</dbReference>
<dbReference type="PANTHER" id="PTHR24421">
    <property type="entry name" value="NITRATE/NITRITE SENSOR PROTEIN NARX-RELATED"/>
    <property type="match status" value="1"/>
</dbReference>
<keyword evidence="7" id="KW-1185">Reference proteome</keyword>
<feature type="transmembrane region" description="Helical" evidence="4">
    <location>
        <begin position="155"/>
        <end position="173"/>
    </location>
</feature>
<dbReference type="Gene3D" id="1.20.5.1930">
    <property type="match status" value="1"/>
</dbReference>
<feature type="transmembrane region" description="Helical" evidence="4">
    <location>
        <begin position="94"/>
        <end position="124"/>
    </location>
</feature>
<keyword evidence="4" id="KW-0812">Transmembrane</keyword>
<sequence>MPPCNMTFVTGATNQLLITLTAYTKLERVMTPFDKLESKLSWIYLINLVFYFIPLFVMRFAIWEYLSMAAALMLFLLCYFWAYRCQSNELHWPIAGIVLVASLITPVNSGSIAMFAYAGFFIGFAYSLTRYLLLMALMFALLVVLDISLNIEWQLFLIMGLPIVLGVSLLGRAEQAKLRHRIAGRQSEDEIKQLATMVERERIGRDLHDILGHTLSSIILKADLAEKLLARQHTDAAQQQLYELSQIARDALSQVRQSVSGYKHSGLTAEVAKLLNRLRDAGFQAELQGEVPQLDSRRETALILALTELVTNVMRHSKGEHCQLTFVTQHNSLEICINDNGRCETIIEGNGLRGLRERLAAIGGSLTTQHINGFSAAIQLPLQESV</sequence>
<feature type="transmembrane region" description="Helical" evidence="4">
    <location>
        <begin position="65"/>
        <end position="82"/>
    </location>
</feature>
<comment type="caution">
    <text evidence="6">The sequence shown here is derived from an EMBL/GenBank/DDBJ whole genome shotgun (WGS) entry which is preliminary data.</text>
</comment>
<evidence type="ECO:0000256" key="3">
    <source>
        <dbReference type="ARBA" id="ARBA00023012"/>
    </source>
</evidence>
<dbReference type="PANTHER" id="PTHR24421:SF63">
    <property type="entry name" value="SENSOR HISTIDINE KINASE DESK"/>
    <property type="match status" value="1"/>
</dbReference>
<dbReference type="InterPro" id="IPR050482">
    <property type="entry name" value="Sensor_HK_TwoCompSys"/>
</dbReference>
<feature type="transmembrane region" description="Helical" evidence="4">
    <location>
        <begin position="131"/>
        <end position="149"/>
    </location>
</feature>
<dbReference type="RefSeq" id="WP_305977814.1">
    <property type="nucleotide sequence ID" value="NZ_JAPJDZ010000258.1"/>
</dbReference>
<dbReference type="GO" id="GO:0016301">
    <property type="term" value="F:kinase activity"/>
    <property type="evidence" value="ECO:0007669"/>
    <property type="project" value="UniProtKB-KW"/>
</dbReference>
<dbReference type="EMBL" id="JAPJDZ010000258">
    <property type="protein sequence ID" value="MDP5138711.1"/>
    <property type="molecule type" value="Genomic_DNA"/>
</dbReference>
<evidence type="ECO:0000313" key="6">
    <source>
        <dbReference type="EMBL" id="MDP5138711.1"/>
    </source>
</evidence>
<proteinExistence type="predicted"/>